<protein>
    <submittedName>
        <fullName evidence="2">Uncharacterized protein</fullName>
    </submittedName>
</protein>
<dbReference type="EMBL" id="JAXOVC010000006">
    <property type="protein sequence ID" value="KAK4500666.1"/>
    <property type="molecule type" value="Genomic_DNA"/>
</dbReference>
<evidence type="ECO:0000256" key="1">
    <source>
        <dbReference type="SAM" id="MobiDB-lite"/>
    </source>
</evidence>
<accession>A0ABR0EHF1</accession>
<reference evidence="2 3" key="1">
    <citation type="journal article" date="2023" name="G3 (Bethesda)">
        <title>A chromosome-level genome assembly of Zasmidium syzygii isolated from banana leaves.</title>
        <authorList>
            <person name="van Westerhoven A.C."/>
            <person name="Mehrabi R."/>
            <person name="Talebi R."/>
            <person name="Steentjes M.B.F."/>
            <person name="Corcolon B."/>
            <person name="Chong P.A."/>
            <person name="Kema G.H.J."/>
            <person name="Seidl M.F."/>
        </authorList>
    </citation>
    <scope>NUCLEOTIDE SEQUENCE [LARGE SCALE GENOMIC DNA]</scope>
    <source>
        <strain evidence="2 3">P124</strain>
    </source>
</reference>
<feature type="compositionally biased region" description="Polar residues" evidence="1">
    <location>
        <begin position="95"/>
        <end position="113"/>
    </location>
</feature>
<evidence type="ECO:0000313" key="2">
    <source>
        <dbReference type="EMBL" id="KAK4500666.1"/>
    </source>
</evidence>
<evidence type="ECO:0000313" key="3">
    <source>
        <dbReference type="Proteomes" id="UP001305779"/>
    </source>
</evidence>
<comment type="caution">
    <text evidence="2">The sequence shown here is derived from an EMBL/GenBank/DDBJ whole genome shotgun (WGS) entry which is preliminary data.</text>
</comment>
<keyword evidence="3" id="KW-1185">Reference proteome</keyword>
<organism evidence="2 3">
    <name type="scientific">Zasmidium cellare</name>
    <name type="common">Wine cellar mold</name>
    <name type="synonym">Racodium cellare</name>
    <dbReference type="NCBI Taxonomy" id="395010"/>
    <lineage>
        <taxon>Eukaryota</taxon>
        <taxon>Fungi</taxon>
        <taxon>Dikarya</taxon>
        <taxon>Ascomycota</taxon>
        <taxon>Pezizomycotina</taxon>
        <taxon>Dothideomycetes</taxon>
        <taxon>Dothideomycetidae</taxon>
        <taxon>Mycosphaerellales</taxon>
        <taxon>Mycosphaerellaceae</taxon>
        <taxon>Zasmidium</taxon>
    </lineage>
</organism>
<gene>
    <name evidence="2" type="ORF">PRZ48_008855</name>
</gene>
<proteinExistence type="predicted"/>
<sequence length="113" mass="12130">MAAGSAGVPSAIQDAYANKKATDWCQCLTYDSDKEKVQVIVSLQNYFAAACLALQLPAANRFATSIVAPILRKTFTQMYPDHWASGHGKDMLLGGSQTPSPLSAQQVLSEHSQ</sequence>
<feature type="region of interest" description="Disordered" evidence="1">
    <location>
        <begin position="90"/>
        <end position="113"/>
    </location>
</feature>
<name>A0ABR0EHF1_ZASCE</name>
<dbReference type="Proteomes" id="UP001305779">
    <property type="component" value="Unassembled WGS sequence"/>
</dbReference>